<evidence type="ECO:0000256" key="1">
    <source>
        <dbReference type="ARBA" id="ARBA00022603"/>
    </source>
</evidence>
<dbReference type="STRING" id="240176.A8P7V2"/>
<keyword evidence="3" id="KW-0949">S-adenosyl-L-methionine</keyword>
<dbReference type="eggNOG" id="KOG3178">
    <property type="taxonomic scope" value="Eukaryota"/>
</dbReference>
<evidence type="ECO:0000313" key="6">
    <source>
        <dbReference type="EMBL" id="EAU82335.1"/>
    </source>
</evidence>
<dbReference type="KEGG" id="cci:CC1G_06645"/>
<dbReference type="SUPFAM" id="SSF46785">
    <property type="entry name" value="Winged helix' DNA-binding domain"/>
    <property type="match status" value="1"/>
</dbReference>
<dbReference type="Pfam" id="PF08100">
    <property type="entry name" value="Dimerisation"/>
    <property type="match status" value="1"/>
</dbReference>
<dbReference type="InterPro" id="IPR036388">
    <property type="entry name" value="WH-like_DNA-bd_sf"/>
</dbReference>
<keyword evidence="1" id="KW-0489">Methyltransferase</keyword>
<dbReference type="OrthoDB" id="1606438at2759"/>
<dbReference type="SUPFAM" id="SSF53335">
    <property type="entry name" value="S-adenosyl-L-methionine-dependent methyltransferases"/>
    <property type="match status" value="1"/>
</dbReference>
<dbReference type="InterPro" id="IPR012967">
    <property type="entry name" value="COMT_dimerisation"/>
</dbReference>
<dbReference type="InterPro" id="IPR001077">
    <property type="entry name" value="COMT_C"/>
</dbReference>
<keyword evidence="7" id="KW-1185">Reference proteome</keyword>
<evidence type="ECO:0000256" key="3">
    <source>
        <dbReference type="ARBA" id="ARBA00022691"/>
    </source>
</evidence>
<feature type="domain" description="O-methyltransferase dimerisation" evidence="5">
    <location>
        <begin position="83"/>
        <end position="155"/>
    </location>
</feature>
<evidence type="ECO:0000259" key="5">
    <source>
        <dbReference type="Pfam" id="PF08100"/>
    </source>
</evidence>
<dbReference type="Pfam" id="PF00891">
    <property type="entry name" value="Methyltransf_2"/>
    <property type="match status" value="1"/>
</dbReference>
<evidence type="ECO:0000313" key="7">
    <source>
        <dbReference type="Proteomes" id="UP000001861"/>
    </source>
</evidence>
<dbReference type="EMBL" id="AACS02000005">
    <property type="protein sequence ID" value="EAU82335.1"/>
    <property type="molecule type" value="Genomic_DNA"/>
</dbReference>
<dbReference type="VEuPathDB" id="FungiDB:CC1G_06645"/>
<dbReference type="GO" id="GO:0046983">
    <property type="term" value="F:protein dimerization activity"/>
    <property type="evidence" value="ECO:0007669"/>
    <property type="project" value="InterPro"/>
</dbReference>
<protein>
    <submittedName>
        <fullName evidence="6">Uncharacterized protein</fullName>
    </submittedName>
</protein>
<gene>
    <name evidence="6" type="ORF">CC1G_06645</name>
</gene>
<dbReference type="Proteomes" id="UP000001861">
    <property type="component" value="Unassembled WGS sequence"/>
</dbReference>
<dbReference type="Gene3D" id="3.40.50.150">
    <property type="entry name" value="Vaccinia Virus protein VP39"/>
    <property type="match status" value="1"/>
</dbReference>
<dbReference type="InterPro" id="IPR016461">
    <property type="entry name" value="COMT-like"/>
</dbReference>
<dbReference type="GO" id="GO:0032259">
    <property type="term" value="P:methylation"/>
    <property type="evidence" value="ECO:0007669"/>
    <property type="project" value="UniProtKB-KW"/>
</dbReference>
<sequence length="450" mass="49941">MVAKDGSLSTLVSLISDATAIVEAHFKASSKPYVPSLDDTEEHPLDTQLYTPELRKAVQTIEAACAQLCATVAKPNRSVVNLYSPHCLNVALRFKIADVLLNKPEGMHISELSSKVGVDANKLGRILRLLVTRHIFREASTDVFANNRLSMQLLSTNPLWNLGCHFTEESGKCAGALTEVLKDPEWGSSRDPRQTALNRYTGFEGDLFEYFESGTPAGAEMGAQFGIAMMGWGSATEAGNVVHEYPWNKLPKGASVCDVGGGVGNITMQLAKAHPHLQLKLQDIPERIRQAREEVWPLKCPEAIEQGRIEFQAMDFFSEAPIPGCDIYYLKNIIHDWPNDDCVKILKGVRQAMAPHSRVLIHEFIIQHANRAHSKEVVQPQAPEPLLPNYGIGRIRQYNLDIVMMSLLNAQERTLEDFVALAQKADLRFVRLWDFGEMAAVEFRAGVGVL</sequence>
<feature type="domain" description="O-methyltransferase C-terminal" evidence="4">
    <location>
        <begin position="254"/>
        <end position="425"/>
    </location>
</feature>
<reference evidence="6 7" key="1">
    <citation type="journal article" date="2010" name="Proc. Natl. Acad. Sci. U.S.A.">
        <title>Insights into evolution of multicellular fungi from the assembled chromosomes of the mushroom Coprinopsis cinerea (Coprinus cinereus).</title>
        <authorList>
            <person name="Stajich J.E."/>
            <person name="Wilke S.K."/>
            <person name="Ahren D."/>
            <person name="Au C.H."/>
            <person name="Birren B.W."/>
            <person name="Borodovsky M."/>
            <person name="Burns C."/>
            <person name="Canback B."/>
            <person name="Casselton L.A."/>
            <person name="Cheng C.K."/>
            <person name="Deng J."/>
            <person name="Dietrich F.S."/>
            <person name="Fargo D.C."/>
            <person name="Farman M.L."/>
            <person name="Gathman A.C."/>
            <person name="Goldberg J."/>
            <person name="Guigo R."/>
            <person name="Hoegger P.J."/>
            <person name="Hooker J.B."/>
            <person name="Huggins A."/>
            <person name="James T.Y."/>
            <person name="Kamada T."/>
            <person name="Kilaru S."/>
            <person name="Kodira C."/>
            <person name="Kues U."/>
            <person name="Kupfer D."/>
            <person name="Kwan H.S."/>
            <person name="Lomsadze A."/>
            <person name="Li W."/>
            <person name="Lilly W.W."/>
            <person name="Ma L.J."/>
            <person name="Mackey A.J."/>
            <person name="Manning G."/>
            <person name="Martin F."/>
            <person name="Muraguchi H."/>
            <person name="Natvig D.O."/>
            <person name="Palmerini H."/>
            <person name="Ramesh M.A."/>
            <person name="Rehmeyer C.J."/>
            <person name="Roe B.A."/>
            <person name="Shenoy N."/>
            <person name="Stanke M."/>
            <person name="Ter-Hovhannisyan V."/>
            <person name="Tunlid A."/>
            <person name="Velagapudi R."/>
            <person name="Vision T.J."/>
            <person name="Zeng Q."/>
            <person name="Zolan M.E."/>
            <person name="Pukkila P.J."/>
        </authorList>
    </citation>
    <scope>NUCLEOTIDE SEQUENCE [LARGE SCALE GENOMIC DNA]</scope>
    <source>
        <strain evidence="7">Okayama-7 / 130 / ATCC MYA-4618 / FGSC 9003</strain>
    </source>
</reference>
<proteinExistence type="predicted"/>
<dbReference type="InterPro" id="IPR029063">
    <property type="entry name" value="SAM-dependent_MTases_sf"/>
</dbReference>
<dbReference type="GeneID" id="6016046"/>
<dbReference type="PROSITE" id="PS51683">
    <property type="entry name" value="SAM_OMT_II"/>
    <property type="match status" value="1"/>
</dbReference>
<dbReference type="PANTHER" id="PTHR43712:SF2">
    <property type="entry name" value="O-METHYLTRANSFERASE CICE"/>
    <property type="match status" value="1"/>
</dbReference>
<dbReference type="AlphaFoldDB" id="A8P7V2"/>
<comment type="caution">
    <text evidence="6">The sequence shown here is derived from an EMBL/GenBank/DDBJ whole genome shotgun (WGS) entry which is preliminary data.</text>
</comment>
<evidence type="ECO:0000256" key="2">
    <source>
        <dbReference type="ARBA" id="ARBA00022679"/>
    </source>
</evidence>
<keyword evidence="2" id="KW-0808">Transferase</keyword>
<name>A8P7V2_COPC7</name>
<accession>A8P7V2</accession>
<dbReference type="GO" id="GO:0008171">
    <property type="term" value="F:O-methyltransferase activity"/>
    <property type="evidence" value="ECO:0007669"/>
    <property type="project" value="InterPro"/>
</dbReference>
<evidence type="ECO:0000259" key="4">
    <source>
        <dbReference type="Pfam" id="PF00891"/>
    </source>
</evidence>
<dbReference type="Gene3D" id="1.10.10.10">
    <property type="entry name" value="Winged helix-like DNA-binding domain superfamily/Winged helix DNA-binding domain"/>
    <property type="match status" value="1"/>
</dbReference>
<dbReference type="InParanoid" id="A8P7V2"/>
<dbReference type="OMA" id="ERCISHR"/>
<organism evidence="6 7">
    <name type="scientific">Coprinopsis cinerea (strain Okayama-7 / 130 / ATCC MYA-4618 / FGSC 9003)</name>
    <name type="common">Inky cap fungus</name>
    <name type="synonym">Hormographiella aspergillata</name>
    <dbReference type="NCBI Taxonomy" id="240176"/>
    <lineage>
        <taxon>Eukaryota</taxon>
        <taxon>Fungi</taxon>
        <taxon>Dikarya</taxon>
        <taxon>Basidiomycota</taxon>
        <taxon>Agaricomycotina</taxon>
        <taxon>Agaricomycetes</taxon>
        <taxon>Agaricomycetidae</taxon>
        <taxon>Agaricales</taxon>
        <taxon>Agaricineae</taxon>
        <taxon>Psathyrellaceae</taxon>
        <taxon>Coprinopsis</taxon>
    </lineage>
</organism>
<dbReference type="InterPro" id="IPR036390">
    <property type="entry name" value="WH_DNA-bd_sf"/>
</dbReference>
<dbReference type="RefSeq" id="XP_001839432.1">
    <property type="nucleotide sequence ID" value="XM_001839380.1"/>
</dbReference>
<dbReference type="PANTHER" id="PTHR43712">
    <property type="entry name" value="PUTATIVE (AFU_ORTHOLOGUE AFUA_4G14580)-RELATED"/>
    <property type="match status" value="1"/>
</dbReference>